<name>A0A1W1DJZ2_9ZZZZ</name>
<dbReference type="AlphaFoldDB" id="A0A1W1DJZ2"/>
<dbReference type="GO" id="GO:0003746">
    <property type="term" value="F:translation elongation factor activity"/>
    <property type="evidence" value="ECO:0007669"/>
    <property type="project" value="UniProtKB-KW"/>
</dbReference>
<keyword evidence="7" id="KW-0251">Elongation factor</keyword>
<dbReference type="InterPro" id="IPR038363">
    <property type="entry name" value="LepA_C_sf"/>
</dbReference>
<dbReference type="EMBL" id="FPHV01000081">
    <property type="protein sequence ID" value="SFV81654.1"/>
    <property type="molecule type" value="Genomic_DNA"/>
</dbReference>
<dbReference type="InterPro" id="IPR006297">
    <property type="entry name" value="EF-4"/>
</dbReference>
<dbReference type="Gene3D" id="3.40.50.300">
    <property type="entry name" value="P-loop containing nucleotide triphosphate hydrolases"/>
    <property type="match status" value="1"/>
</dbReference>
<dbReference type="FunFam" id="3.30.70.240:FF:000007">
    <property type="entry name" value="Translation factor GUF1, mitochondrial"/>
    <property type="match status" value="1"/>
</dbReference>
<dbReference type="Pfam" id="PF03144">
    <property type="entry name" value="GTP_EFTU_D2"/>
    <property type="match status" value="1"/>
</dbReference>
<dbReference type="PANTHER" id="PTHR43512">
    <property type="entry name" value="TRANSLATION FACTOR GUF1-RELATED"/>
    <property type="match status" value="1"/>
</dbReference>
<proteinExistence type="inferred from homology"/>
<keyword evidence="4" id="KW-0648">Protein biosynthesis</keyword>
<gene>
    <name evidence="7" type="ORF">MNB_SUP05-6-674</name>
</gene>
<dbReference type="FunFam" id="3.30.70.2570:FF:000001">
    <property type="entry name" value="Translation factor GUF1, mitochondrial"/>
    <property type="match status" value="1"/>
</dbReference>
<keyword evidence="3" id="KW-0378">Hydrolase</keyword>
<sequence length="595" mass="66152">MKNIRNFSIIAHIDHGKSTIADRFIQFCGGLSDREMSSQVLDSMDIEKERGITIKSQSVTLNYNAKNGEVYQLNFIDTPGHVDFSYEVSRSLSACEGALLIVDASQGVEAQTVANCYTALDQGLEVVPVLNKIDLPAAEPEQVIEEIEDVIGIEAMDAVYASAKSGLGIQDILEQIVEKIPAPVGKIDAPIKALIIDSWFDNYLGVVSLVRVIDGEIKAKTKIKIFSNGNEHLVDEVGVFTPKRTKTESLKAGEVGFLIASIKNIDGAPVGDTITCAKNPVTEALEGFKPVQPRVFAGLFPISGEDYEKFRDALAKLRLNDAALQYEPENSDALGFGFRIGFLGLLHMEIVQERLEREYDLDLITTAPTVIYEILDTKGNLHHVDSPSKMPSNQSIAEFREPIITATILVTNEFVGSVISLCIEKRGVQKSLTYMGRQVQLVYELPLNEVVLDFFDRLKSVSRGFASMDYQFERYQESDLIRLDIMINQEPVDALALIIHRDDSVRKGREIAEKMKELIPRQMFDVAIQACIGVKIISRANVKALRKNVTAKCYGGDISRKKKLLDKQKKGKKRMRSIGRVDIPQEAFLAVLHID</sequence>
<evidence type="ECO:0000256" key="4">
    <source>
        <dbReference type="ARBA" id="ARBA00022917"/>
    </source>
</evidence>
<dbReference type="HAMAP" id="MF_00071">
    <property type="entry name" value="LepA"/>
    <property type="match status" value="1"/>
</dbReference>
<evidence type="ECO:0000256" key="5">
    <source>
        <dbReference type="ARBA" id="ARBA00023134"/>
    </source>
</evidence>
<keyword evidence="2" id="KW-0547">Nucleotide-binding</keyword>
<dbReference type="Gene3D" id="3.30.70.870">
    <property type="entry name" value="Elongation Factor G (Translational Gtpase), domain 3"/>
    <property type="match status" value="1"/>
</dbReference>
<dbReference type="InterPro" id="IPR000640">
    <property type="entry name" value="EFG_V-like"/>
</dbReference>
<dbReference type="NCBIfam" id="TIGR00231">
    <property type="entry name" value="small_GTP"/>
    <property type="match status" value="1"/>
</dbReference>
<comment type="similarity">
    <text evidence="1">Belongs to the TRAFAC class translation factor GTPase superfamily. Classic translation factor GTPase family. LepA subfamily.</text>
</comment>
<dbReference type="InterPro" id="IPR031157">
    <property type="entry name" value="G_TR_CS"/>
</dbReference>
<feature type="domain" description="Tr-type G" evidence="6">
    <location>
        <begin position="2"/>
        <end position="184"/>
    </location>
</feature>
<keyword evidence="5" id="KW-0342">GTP-binding</keyword>
<dbReference type="GO" id="GO:0043022">
    <property type="term" value="F:ribosome binding"/>
    <property type="evidence" value="ECO:0007669"/>
    <property type="project" value="TreeGrafter"/>
</dbReference>
<dbReference type="GO" id="GO:0045727">
    <property type="term" value="P:positive regulation of translation"/>
    <property type="evidence" value="ECO:0007669"/>
    <property type="project" value="TreeGrafter"/>
</dbReference>
<dbReference type="CDD" id="cd01890">
    <property type="entry name" value="LepA"/>
    <property type="match status" value="1"/>
</dbReference>
<reference evidence="7" key="1">
    <citation type="submission" date="2016-10" db="EMBL/GenBank/DDBJ databases">
        <authorList>
            <person name="de Groot N.N."/>
        </authorList>
    </citation>
    <scope>NUCLEOTIDE SEQUENCE</scope>
</reference>
<evidence type="ECO:0000256" key="3">
    <source>
        <dbReference type="ARBA" id="ARBA00022801"/>
    </source>
</evidence>
<dbReference type="Pfam" id="PF00009">
    <property type="entry name" value="GTP_EFTU"/>
    <property type="match status" value="1"/>
</dbReference>
<dbReference type="InterPro" id="IPR035647">
    <property type="entry name" value="EFG_III/V"/>
</dbReference>
<organism evidence="7">
    <name type="scientific">hydrothermal vent metagenome</name>
    <dbReference type="NCBI Taxonomy" id="652676"/>
    <lineage>
        <taxon>unclassified sequences</taxon>
        <taxon>metagenomes</taxon>
        <taxon>ecological metagenomes</taxon>
    </lineage>
</organism>
<evidence type="ECO:0000259" key="6">
    <source>
        <dbReference type="PROSITE" id="PS51722"/>
    </source>
</evidence>
<dbReference type="CDD" id="cd03709">
    <property type="entry name" value="lepA_C"/>
    <property type="match status" value="1"/>
</dbReference>
<dbReference type="Gene3D" id="3.30.70.2570">
    <property type="entry name" value="Elongation factor 4, C-terminal domain"/>
    <property type="match status" value="1"/>
</dbReference>
<dbReference type="CDD" id="cd16260">
    <property type="entry name" value="EF4_III"/>
    <property type="match status" value="1"/>
</dbReference>
<dbReference type="Gene3D" id="3.30.70.240">
    <property type="match status" value="1"/>
</dbReference>
<dbReference type="PROSITE" id="PS51722">
    <property type="entry name" value="G_TR_2"/>
    <property type="match status" value="1"/>
</dbReference>
<dbReference type="Pfam" id="PF00679">
    <property type="entry name" value="EFG_C"/>
    <property type="match status" value="1"/>
</dbReference>
<dbReference type="InterPro" id="IPR035654">
    <property type="entry name" value="LepA_IV"/>
</dbReference>
<dbReference type="Gene3D" id="2.40.30.10">
    <property type="entry name" value="Translation factors"/>
    <property type="match status" value="1"/>
</dbReference>
<dbReference type="InterPro" id="IPR027417">
    <property type="entry name" value="P-loop_NTPase"/>
</dbReference>
<dbReference type="FunFam" id="3.30.70.870:FF:000004">
    <property type="entry name" value="Translation factor GUF1, mitochondrial"/>
    <property type="match status" value="1"/>
</dbReference>
<evidence type="ECO:0000313" key="7">
    <source>
        <dbReference type="EMBL" id="SFV81654.1"/>
    </source>
</evidence>
<dbReference type="SUPFAM" id="SSF54980">
    <property type="entry name" value="EF-G C-terminal domain-like"/>
    <property type="match status" value="2"/>
</dbReference>
<dbReference type="GO" id="GO:0003924">
    <property type="term" value="F:GTPase activity"/>
    <property type="evidence" value="ECO:0007669"/>
    <property type="project" value="InterPro"/>
</dbReference>
<protein>
    <submittedName>
        <fullName evidence="7">Translation elongation factor LepA</fullName>
    </submittedName>
</protein>
<dbReference type="NCBIfam" id="TIGR01393">
    <property type="entry name" value="lepA"/>
    <property type="match status" value="1"/>
</dbReference>
<dbReference type="FunFam" id="2.40.30.10:FF:000015">
    <property type="entry name" value="Translation factor GUF1, mitochondrial"/>
    <property type="match status" value="1"/>
</dbReference>
<dbReference type="InterPro" id="IPR000795">
    <property type="entry name" value="T_Tr_GTP-bd_dom"/>
</dbReference>
<dbReference type="InterPro" id="IPR013842">
    <property type="entry name" value="LepA_CTD"/>
</dbReference>
<dbReference type="FunFam" id="3.40.50.300:FF:000078">
    <property type="entry name" value="Elongation factor 4"/>
    <property type="match status" value="1"/>
</dbReference>
<dbReference type="CDD" id="cd03699">
    <property type="entry name" value="EF4_II"/>
    <property type="match status" value="1"/>
</dbReference>
<dbReference type="Pfam" id="PF06421">
    <property type="entry name" value="LepA_C"/>
    <property type="match status" value="1"/>
</dbReference>
<dbReference type="InterPro" id="IPR004161">
    <property type="entry name" value="EFTu-like_2"/>
</dbReference>
<dbReference type="InterPro" id="IPR005225">
    <property type="entry name" value="Small_GTP-bd"/>
</dbReference>
<accession>A0A1W1DJZ2</accession>
<dbReference type="PROSITE" id="PS00301">
    <property type="entry name" value="G_TR_1"/>
    <property type="match status" value="1"/>
</dbReference>
<dbReference type="GO" id="GO:0005525">
    <property type="term" value="F:GTP binding"/>
    <property type="evidence" value="ECO:0007669"/>
    <property type="project" value="UniProtKB-KW"/>
</dbReference>
<dbReference type="PRINTS" id="PR00315">
    <property type="entry name" value="ELONGATNFCT"/>
</dbReference>
<evidence type="ECO:0000256" key="2">
    <source>
        <dbReference type="ARBA" id="ARBA00022741"/>
    </source>
</evidence>
<dbReference type="SUPFAM" id="SSF52540">
    <property type="entry name" value="P-loop containing nucleoside triphosphate hydrolases"/>
    <property type="match status" value="1"/>
</dbReference>
<dbReference type="PANTHER" id="PTHR43512:SF4">
    <property type="entry name" value="TRANSLATION FACTOR GUF1 HOMOLOG, CHLOROPLASTIC"/>
    <property type="match status" value="1"/>
</dbReference>
<evidence type="ECO:0000256" key="1">
    <source>
        <dbReference type="ARBA" id="ARBA00005454"/>
    </source>
</evidence>